<keyword evidence="5" id="KW-1133">Transmembrane helix</keyword>
<evidence type="ECO:0000256" key="1">
    <source>
        <dbReference type="ARBA" id="ARBA00022500"/>
    </source>
</evidence>
<dbReference type="PROSITE" id="PS50885">
    <property type="entry name" value="HAMP"/>
    <property type="match status" value="2"/>
</dbReference>
<evidence type="ECO:0000256" key="4">
    <source>
        <dbReference type="SAM" id="Coils"/>
    </source>
</evidence>
<dbReference type="Gene3D" id="6.10.340.10">
    <property type="match status" value="1"/>
</dbReference>
<reference evidence="9" key="1">
    <citation type="journal article" date="2019" name="Int. J. Syst. Evol. Microbiol.">
        <title>The Global Catalogue of Microorganisms (GCM) 10K type strain sequencing project: providing services to taxonomists for standard genome sequencing and annotation.</title>
        <authorList>
            <consortium name="The Broad Institute Genomics Platform"/>
            <consortium name="The Broad Institute Genome Sequencing Center for Infectious Disease"/>
            <person name="Wu L."/>
            <person name="Ma J."/>
        </authorList>
    </citation>
    <scope>NUCLEOTIDE SEQUENCE [LARGE SCALE GENOMIC DNA]</scope>
    <source>
        <strain evidence="9">NBRC 102146</strain>
    </source>
</reference>
<evidence type="ECO:0000259" key="7">
    <source>
        <dbReference type="PROSITE" id="PS50885"/>
    </source>
</evidence>
<dbReference type="PANTHER" id="PTHR43531">
    <property type="entry name" value="PROTEIN ICFG"/>
    <property type="match status" value="1"/>
</dbReference>
<comment type="similarity">
    <text evidence="2">Belongs to the methyl-accepting chemotaxis (MCP) protein family.</text>
</comment>
<feature type="domain" description="HAMP" evidence="7">
    <location>
        <begin position="207"/>
        <end position="259"/>
    </location>
</feature>
<keyword evidence="5" id="KW-0472">Membrane</keyword>
<keyword evidence="5" id="KW-0812">Transmembrane</keyword>
<feature type="coiled-coil region" evidence="4">
    <location>
        <begin position="450"/>
        <end position="477"/>
    </location>
</feature>
<dbReference type="SUPFAM" id="SSF158472">
    <property type="entry name" value="HAMP domain-like"/>
    <property type="match status" value="1"/>
</dbReference>
<dbReference type="CDD" id="cd06225">
    <property type="entry name" value="HAMP"/>
    <property type="match status" value="1"/>
</dbReference>
<evidence type="ECO:0000256" key="5">
    <source>
        <dbReference type="SAM" id="Phobius"/>
    </source>
</evidence>
<protein>
    <submittedName>
        <fullName evidence="8">Methyl-accepting chemotaxis protein</fullName>
    </submittedName>
</protein>
<dbReference type="SMART" id="SM00283">
    <property type="entry name" value="MA"/>
    <property type="match status" value="1"/>
</dbReference>
<evidence type="ECO:0000313" key="8">
    <source>
        <dbReference type="EMBL" id="GLR47503.1"/>
    </source>
</evidence>
<accession>A0ABQ5Z3Y6</accession>
<dbReference type="SUPFAM" id="SSF58104">
    <property type="entry name" value="Methyl-accepting chemotaxis protein (MCP) signaling domain"/>
    <property type="match status" value="1"/>
</dbReference>
<evidence type="ECO:0000259" key="6">
    <source>
        <dbReference type="PROSITE" id="PS50111"/>
    </source>
</evidence>
<evidence type="ECO:0000313" key="9">
    <source>
        <dbReference type="Proteomes" id="UP001156703"/>
    </source>
</evidence>
<dbReference type="SMART" id="SM00304">
    <property type="entry name" value="HAMP"/>
    <property type="match status" value="2"/>
</dbReference>
<sequence length="592" mass="63814">MSIERLVRFASAALLGLVVVSAIVFATAVNTIRIGGGHELDIELSAELKADILPPPLFIVEPYAVAMEGFLHEEKRATSITRLKEMHRIYDQRTDYWGSRELDPEIKSSLADVERNADAFWKLLDEKALPIMQRGEEARYDEALEALASTYNAQRNAIAKLVTVTNRFKAEVRDDADFALEMWSIVLVLLGIALLGGVLAYGGILRRRVVSPLGELTATAQRLSAGEEAAIPLLDRTDELGGLAGAFDHFVQASAERREADRKDAAEKKAMVDTLAETLTRMSQGDLRKVLEADFQGEYSTLRENLNDAIVALREMVQHVVTSAGSIKLAAGEIADASADLSSRTQSNAAAIEETTAALTDVDRRVTSTRDAAQSTAESVARARSAVEQGLGKARSAAATMEEVREAAASVDGVMEALDRIAFQTRVLAMNAAVEAGHAGEAGKGFAVVADLVSQLASRAEQEARNAREQLTATSERIAQAVGSVGEVEEQFSDIVEDVASVSELIARLTDDAKAQAGAIAEISSAMRQMDISTQQNAAMVEQTSAAASNLLGDARELVDRAQSFKWNRREENRPVAVERRGIVAGEIRHAA</sequence>
<keyword evidence="1" id="KW-0145">Chemotaxis</keyword>
<feature type="transmembrane region" description="Helical" evidence="5">
    <location>
        <begin position="182"/>
        <end position="204"/>
    </location>
</feature>
<keyword evidence="3" id="KW-0807">Transducer</keyword>
<dbReference type="InterPro" id="IPR003660">
    <property type="entry name" value="HAMP_dom"/>
</dbReference>
<comment type="caution">
    <text evidence="8">The sequence shown here is derived from an EMBL/GenBank/DDBJ whole genome shotgun (WGS) entry which is preliminary data.</text>
</comment>
<dbReference type="PANTHER" id="PTHR43531:SF11">
    <property type="entry name" value="METHYL-ACCEPTING CHEMOTAXIS PROTEIN 3"/>
    <property type="match status" value="1"/>
</dbReference>
<dbReference type="Proteomes" id="UP001156703">
    <property type="component" value="Unassembled WGS sequence"/>
</dbReference>
<gene>
    <name evidence="8" type="ORF">GCM10007925_12150</name>
</gene>
<dbReference type="EMBL" id="BSOO01000009">
    <property type="protein sequence ID" value="GLR47503.1"/>
    <property type="molecule type" value="Genomic_DNA"/>
</dbReference>
<dbReference type="InterPro" id="IPR004089">
    <property type="entry name" value="MCPsignal_dom"/>
</dbReference>
<dbReference type="Gene3D" id="1.10.287.950">
    <property type="entry name" value="Methyl-accepting chemotaxis protein"/>
    <property type="match status" value="1"/>
</dbReference>
<dbReference type="RefSeq" id="WP_051676598.1">
    <property type="nucleotide sequence ID" value="NZ_BSOO01000009.1"/>
</dbReference>
<keyword evidence="9" id="KW-1185">Reference proteome</keyword>
<name>A0ABQ5Z3Y6_9SPHN</name>
<proteinExistence type="inferred from homology"/>
<evidence type="ECO:0000256" key="2">
    <source>
        <dbReference type="ARBA" id="ARBA00029447"/>
    </source>
</evidence>
<feature type="domain" description="Methyl-accepting transducer" evidence="6">
    <location>
        <begin position="323"/>
        <end position="552"/>
    </location>
</feature>
<dbReference type="Pfam" id="PF00672">
    <property type="entry name" value="HAMP"/>
    <property type="match status" value="1"/>
</dbReference>
<feature type="domain" description="HAMP" evidence="7">
    <location>
        <begin position="272"/>
        <end position="318"/>
    </location>
</feature>
<organism evidence="8 9">
    <name type="scientific">Sphingomonas astaxanthinifaciens DSM 22298</name>
    <dbReference type="NCBI Taxonomy" id="1123267"/>
    <lineage>
        <taxon>Bacteria</taxon>
        <taxon>Pseudomonadati</taxon>
        <taxon>Pseudomonadota</taxon>
        <taxon>Alphaproteobacteria</taxon>
        <taxon>Sphingomonadales</taxon>
        <taxon>Sphingomonadaceae</taxon>
        <taxon>Sphingomonas</taxon>
    </lineage>
</organism>
<keyword evidence="4" id="KW-0175">Coiled coil</keyword>
<dbReference type="PROSITE" id="PS50111">
    <property type="entry name" value="CHEMOTAXIS_TRANSDUC_2"/>
    <property type="match status" value="1"/>
</dbReference>
<dbReference type="InterPro" id="IPR051310">
    <property type="entry name" value="MCP_chemotaxis"/>
</dbReference>
<dbReference type="Pfam" id="PF00015">
    <property type="entry name" value="MCPsignal"/>
    <property type="match status" value="1"/>
</dbReference>
<evidence type="ECO:0000256" key="3">
    <source>
        <dbReference type="PROSITE-ProRule" id="PRU00284"/>
    </source>
</evidence>